<reference evidence="11" key="1">
    <citation type="submission" date="2017-09" db="EMBL/GenBank/DDBJ databases">
        <authorList>
            <person name="Varghese N."/>
            <person name="Submissions S."/>
        </authorList>
    </citation>
    <scope>NUCLEOTIDE SEQUENCE [LARGE SCALE GENOMIC DNA]</scope>
    <source>
        <strain evidence="11">MSL47</strain>
    </source>
</reference>
<feature type="transmembrane region" description="Helical" evidence="8">
    <location>
        <begin position="20"/>
        <end position="38"/>
    </location>
</feature>
<keyword evidence="11" id="KW-1185">Reference proteome</keyword>
<evidence type="ECO:0000256" key="7">
    <source>
        <dbReference type="ARBA" id="ARBA00023136"/>
    </source>
</evidence>
<evidence type="ECO:0000259" key="9">
    <source>
        <dbReference type="Pfam" id="PF13231"/>
    </source>
</evidence>
<dbReference type="InterPro" id="IPR050297">
    <property type="entry name" value="LipidA_mod_glycosyltrf_83"/>
</dbReference>
<comment type="subcellular location">
    <subcellularLocation>
        <location evidence="1">Cell membrane</location>
        <topology evidence="1">Multi-pass membrane protein</topology>
    </subcellularLocation>
</comment>
<feature type="transmembrane region" description="Helical" evidence="8">
    <location>
        <begin position="182"/>
        <end position="211"/>
    </location>
</feature>
<evidence type="ECO:0000256" key="2">
    <source>
        <dbReference type="ARBA" id="ARBA00022475"/>
    </source>
</evidence>
<dbReference type="Pfam" id="PF13231">
    <property type="entry name" value="PMT_2"/>
    <property type="match status" value="1"/>
</dbReference>
<dbReference type="PANTHER" id="PTHR33908:SF3">
    <property type="entry name" value="UNDECAPRENYL PHOSPHATE-ALPHA-4-AMINO-4-DEOXY-L-ARABINOSE ARABINOSYL TRANSFERASE"/>
    <property type="match status" value="1"/>
</dbReference>
<dbReference type="InterPro" id="IPR038731">
    <property type="entry name" value="RgtA/B/C-like"/>
</dbReference>
<dbReference type="GO" id="GO:0010041">
    <property type="term" value="P:response to iron(III) ion"/>
    <property type="evidence" value="ECO:0007669"/>
    <property type="project" value="TreeGrafter"/>
</dbReference>
<evidence type="ECO:0000313" key="11">
    <source>
        <dbReference type="Proteomes" id="UP000219573"/>
    </source>
</evidence>
<gene>
    <name evidence="10" type="ORF">SAMN06265827_111115</name>
</gene>
<keyword evidence="7 8" id="KW-0472">Membrane</keyword>
<feature type="transmembrane region" description="Helical" evidence="8">
    <location>
        <begin position="308"/>
        <end position="325"/>
    </location>
</feature>
<evidence type="ECO:0000256" key="6">
    <source>
        <dbReference type="ARBA" id="ARBA00022989"/>
    </source>
</evidence>
<evidence type="ECO:0000256" key="3">
    <source>
        <dbReference type="ARBA" id="ARBA00022676"/>
    </source>
</evidence>
<keyword evidence="6 8" id="KW-1133">Transmembrane helix</keyword>
<evidence type="ECO:0000256" key="4">
    <source>
        <dbReference type="ARBA" id="ARBA00022679"/>
    </source>
</evidence>
<dbReference type="GO" id="GO:0005886">
    <property type="term" value="C:plasma membrane"/>
    <property type="evidence" value="ECO:0007669"/>
    <property type="project" value="UniProtKB-SubCell"/>
</dbReference>
<evidence type="ECO:0000313" key="10">
    <source>
        <dbReference type="EMBL" id="SNY27953.1"/>
    </source>
</evidence>
<evidence type="ECO:0000256" key="8">
    <source>
        <dbReference type="SAM" id="Phobius"/>
    </source>
</evidence>
<keyword evidence="3" id="KW-0328">Glycosyltransferase</keyword>
<dbReference type="AlphaFoldDB" id="A0A285GXE6"/>
<accession>A0A285GXE6</accession>
<name>A0A285GXE6_9FIRM</name>
<keyword evidence="2" id="KW-1003">Cell membrane</keyword>
<feature type="transmembrane region" description="Helical" evidence="8">
    <location>
        <begin position="104"/>
        <end position="122"/>
    </location>
</feature>
<feature type="transmembrane region" description="Helical" evidence="8">
    <location>
        <begin position="360"/>
        <end position="379"/>
    </location>
</feature>
<sequence>MKGRRINIKNNNITKNKILLSLLVIVIFCGFIYIPSAINRDLHYRDELRYVEVAREMLVNHQWLVPQLAGRFYSDKPPAYFWVLNLFKVIFGTYSTLAMVLPSIISSIMVVILTFFIGSVFMKNKYSLLASLILTTSFLFFGMSIFVRMDMMMSLFITAALLLFFIGYSTDKEVKGRYYQLMFLLMGIATVIKGPAGFLDPLSIVFFFLLLEGNLAELKKMNIFKGFMTFFIVVLLWIIPAIISGGKEYAYELLIVQTFGRSVKSFAHQRSFYYYFIMFPLTFLPWSMFLISSFVYALKNRRNLSREFKFLLAWFWMPFLLFSMISGKLDIYLLPIYPAASLLVAMLFKKVLEKRTNNSYLVIPAAMAAILFIIITLLIPETIEGIDLRHILMPTVISMLGLSLIILFSLAKKSYKIIPYLFLLLISIFLVNFSWGVVPPLSATYTKRPITNKMKKFKEQGLNNIVAYEYGQPETLAVYTGFIIPDIKGEENLFSYIRNNKQVLIIMNINHWSNFKNKLADDFKQVYSSNDYLLLLKQEQ</sequence>
<evidence type="ECO:0000256" key="1">
    <source>
        <dbReference type="ARBA" id="ARBA00004651"/>
    </source>
</evidence>
<proteinExistence type="predicted"/>
<keyword evidence="4 10" id="KW-0808">Transferase</keyword>
<feature type="transmembrane region" description="Helical" evidence="8">
    <location>
        <begin position="417"/>
        <end position="438"/>
    </location>
</feature>
<evidence type="ECO:0000256" key="5">
    <source>
        <dbReference type="ARBA" id="ARBA00022692"/>
    </source>
</evidence>
<keyword evidence="5 8" id="KW-0812">Transmembrane</keyword>
<feature type="transmembrane region" description="Helical" evidence="8">
    <location>
        <begin position="391"/>
        <end position="410"/>
    </location>
</feature>
<dbReference type="EMBL" id="OBDZ01000011">
    <property type="protein sequence ID" value="SNY27953.1"/>
    <property type="molecule type" value="Genomic_DNA"/>
</dbReference>
<protein>
    <submittedName>
        <fullName evidence="10">4-amino-4-deoxy-L-arabinose transferase</fullName>
    </submittedName>
</protein>
<feature type="transmembrane region" description="Helical" evidence="8">
    <location>
        <begin position="331"/>
        <end position="348"/>
    </location>
</feature>
<organism evidence="10 11">
    <name type="scientific">Orenia metallireducens</name>
    <dbReference type="NCBI Taxonomy" id="1413210"/>
    <lineage>
        <taxon>Bacteria</taxon>
        <taxon>Bacillati</taxon>
        <taxon>Bacillota</taxon>
        <taxon>Clostridia</taxon>
        <taxon>Halanaerobiales</taxon>
        <taxon>Halobacteroidaceae</taxon>
        <taxon>Orenia</taxon>
    </lineage>
</organism>
<feature type="transmembrane region" description="Helical" evidence="8">
    <location>
        <begin position="128"/>
        <end position="146"/>
    </location>
</feature>
<dbReference type="GO" id="GO:0009103">
    <property type="term" value="P:lipopolysaccharide biosynthetic process"/>
    <property type="evidence" value="ECO:0007669"/>
    <property type="project" value="UniProtKB-ARBA"/>
</dbReference>
<feature type="transmembrane region" description="Helical" evidence="8">
    <location>
        <begin position="153"/>
        <end position="170"/>
    </location>
</feature>
<dbReference type="Proteomes" id="UP000219573">
    <property type="component" value="Unassembled WGS sequence"/>
</dbReference>
<dbReference type="PANTHER" id="PTHR33908">
    <property type="entry name" value="MANNOSYLTRANSFERASE YKCB-RELATED"/>
    <property type="match status" value="1"/>
</dbReference>
<dbReference type="GO" id="GO:0016763">
    <property type="term" value="F:pentosyltransferase activity"/>
    <property type="evidence" value="ECO:0007669"/>
    <property type="project" value="TreeGrafter"/>
</dbReference>
<feature type="transmembrane region" description="Helical" evidence="8">
    <location>
        <begin position="272"/>
        <end position="296"/>
    </location>
</feature>
<feature type="transmembrane region" description="Helical" evidence="8">
    <location>
        <begin position="223"/>
        <end position="243"/>
    </location>
</feature>
<feature type="domain" description="Glycosyltransferase RgtA/B/C/D-like" evidence="9">
    <location>
        <begin position="75"/>
        <end position="237"/>
    </location>
</feature>